<dbReference type="PANTHER" id="PTHR12801">
    <property type="entry name" value="RNA EXONUCLEASE REXO1 / RECO3 FAMILY MEMBER-RELATED"/>
    <property type="match status" value="1"/>
</dbReference>
<comment type="subcellular location">
    <subcellularLocation>
        <location evidence="1">Nucleus</location>
    </subcellularLocation>
</comment>
<keyword evidence="6" id="KW-0539">Nucleus</keyword>
<dbReference type="CDD" id="cd06145">
    <property type="entry name" value="REX1_like"/>
    <property type="match status" value="1"/>
</dbReference>
<dbReference type="InterPro" id="IPR034922">
    <property type="entry name" value="REX1-like_exo"/>
</dbReference>
<organism evidence="9 10">
    <name type="scientific">Lactarius akahatsu</name>
    <dbReference type="NCBI Taxonomy" id="416441"/>
    <lineage>
        <taxon>Eukaryota</taxon>
        <taxon>Fungi</taxon>
        <taxon>Dikarya</taxon>
        <taxon>Basidiomycota</taxon>
        <taxon>Agaricomycotina</taxon>
        <taxon>Agaricomycetes</taxon>
        <taxon>Russulales</taxon>
        <taxon>Russulaceae</taxon>
        <taxon>Lactarius</taxon>
    </lineage>
</organism>
<feature type="compositionally biased region" description="Polar residues" evidence="7">
    <location>
        <begin position="195"/>
        <end position="207"/>
    </location>
</feature>
<sequence>MFTVRGLFRDVPCPSGCNDPSFCLFSHVTVQPQIIPAKRPPTDQVSRHSPLPRQIPSSSSHPENVERPTKLKRVGPLQRSVAVPTTSSSSTTGVPILTINAGQSRIPVSTRQNMLKLLHTNFVALYEAIVPQGSTLAHEHALRQEQEIYERTTKSTYTNTAKTSIASLRQRERPTSLAHPSVGTAGDLARRSESDASPSLKSTPSQLQPLHLTPFRLQPLLLTRGELQHWNYIVDIPAEWGPGGESPSADGQLFTCERCKTPYVVRPLDHEPTIARACDYHWGKPQYKLIGGKRTRIYVCCSLPADEQVDGCTRGPHVFYESDPAQLHARHPFTETPPMAPSALEIAALDCEMVYTTGGFRIARVSVVNASGETVLDELIKMDDGVEVVDLNTRFSGIHPDEYATRAVLPLESVRRALGRLIGTETILIGHALDNDLRVLRLVHQRVVDTAALFPHARGPPYRRALRDLTKEYLTRHIQGSEQGHSSVEDSVAALDLVKWFVLNKKTKPALVPVSGGGGGGSPVAASKA</sequence>
<dbReference type="GO" id="GO:0004527">
    <property type="term" value="F:exonuclease activity"/>
    <property type="evidence" value="ECO:0007669"/>
    <property type="project" value="UniProtKB-KW"/>
</dbReference>
<evidence type="ECO:0000256" key="3">
    <source>
        <dbReference type="ARBA" id="ARBA00022722"/>
    </source>
</evidence>
<feature type="region of interest" description="Disordered" evidence="7">
    <location>
        <begin position="163"/>
        <end position="207"/>
    </location>
</feature>
<dbReference type="FunFam" id="3.30.420.10:FF:000031">
    <property type="entry name" value="RNA exonuclease 1"/>
    <property type="match status" value="1"/>
</dbReference>
<feature type="domain" description="Exonuclease" evidence="8">
    <location>
        <begin position="345"/>
        <end position="507"/>
    </location>
</feature>
<evidence type="ECO:0000256" key="4">
    <source>
        <dbReference type="ARBA" id="ARBA00022801"/>
    </source>
</evidence>
<accession>A0AAD4LTG7</accession>
<keyword evidence="3" id="KW-0540">Nuclease</keyword>
<dbReference type="Gene3D" id="3.30.420.10">
    <property type="entry name" value="Ribonuclease H-like superfamily/Ribonuclease H"/>
    <property type="match status" value="1"/>
</dbReference>
<protein>
    <recommendedName>
        <fullName evidence="8">Exonuclease domain-containing protein</fullName>
    </recommendedName>
</protein>
<dbReference type="AlphaFoldDB" id="A0AAD4LTG7"/>
<dbReference type="GO" id="GO:0003676">
    <property type="term" value="F:nucleic acid binding"/>
    <property type="evidence" value="ECO:0007669"/>
    <property type="project" value="InterPro"/>
</dbReference>
<dbReference type="InterPro" id="IPR012337">
    <property type="entry name" value="RNaseH-like_sf"/>
</dbReference>
<evidence type="ECO:0000256" key="7">
    <source>
        <dbReference type="SAM" id="MobiDB-lite"/>
    </source>
</evidence>
<keyword evidence="10" id="KW-1185">Reference proteome</keyword>
<gene>
    <name evidence="9" type="ORF">EDB92DRAFT_1832477</name>
</gene>
<evidence type="ECO:0000259" key="8">
    <source>
        <dbReference type="SMART" id="SM00479"/>
    </source>
</evidence>
<dbReference type="EMBL" id="JAKELL010000004">
    <property type="protein sequence ID" value="KAH8999108.1"/>
    <property type="molecule type" value="Genomic_DNA"/>
</dbReference>
<evidence type="ECO:0000256" key="6">
    <source>
        <dbReference type="ARBA" id="ARBA00023242"/>
    </source>
</evidence>
<dbReference type="InterPro" id="IPR047021">
    <property type="entry name" value="REXO1/3/4-like"/>
</dbReference>
<comment type="similarity">
    <text evidence="2">Belongs to the REXO1/REXO3 family.</text>
</comment>
<evidence type="ECO:0000313" key="9">
    <source>
        <dbReference type="EMBL" id="KAH8999108.1"/>
    </source>
</evidence>
<dbReference type="PANTHER" id="PTHR12801:SF115">
    <property type="entry name" value="FI18136P1-RELATED"/>
    <property type="match status" value="1"/>
</dbReference>
<evidence type="ECO:0000313" key="10">
    <source>
        <dbReference type="Proteomes" id="UP001201163"/>
    </source>
</evidence>
<dbReference type="GO" id="GO:0010629">
    <property type="term" value="P:negative regulation of gene expression"/>
    <property type="evidence" value="ECO:0007669"/>
    <property type="project" value="UniProtKB-ARBA"/>
</dbReference>
<dbReference type="Proteomes" id="UP001201163">
    <property type="component" value="Unassembled WGS sequence"/>
</dbReference>
<proteinExistence type="inferred from homology"/>
<name>A0AAD4LTG7_9AGAM</name>
<dbReference type="GO" id="GO:0005634">
    <property type="term" value="C:nucleus"/>
    <property type="evidence" value="ECO:0007669"/>
    <property type="project" value="UniProtKB-SubCell"/>
</dbReference>
<dbReference type="SMART" id="SM00479">
    <property type="entry name" value="EXOIII"/>
    <property type="match status" value="1"/>
</dbReference>
<evidence type="ECO:0000256" key="2">
    <source>
        <dbReference type="ARBA" id="ARBA00006357"/>
    </source>
</evidence>
<feature type="region of interest" description="Disordered" evidence="7">
    <location>
        <begin position="36"/>
        <end position="93"/>
    </location>
</feature>
<dbReference type="InterPro" id="IPR013520">
    <property type="entry name" value="Ribonucl_H"/>
</dbReference>
<dbReference type="SUPFAM" id="SSF53098">
    <property type="entry name" value="Ribonuclease H-like"/>
    <property type="match status" value="1"/>
</dbReference>
<evidence type="ECO:0000256" key="1">
    <source>
        <dbReference type="ARBA" id="ARBA00004123"/>
    </source>
</evidence>
<keyword evidence="4" id="KW-0378">Hydrolase</keyword>
<comment type="caution">
    <text evidence="9">The sequence shown here is derived from an EMBL/GenBank/DDBJ whole genome shotgun (WGS) entry which is preliminary data.</text>
</comment>
<dbReference type="InterPro" id="IPR036397">
    <property type="entry name" value="RNaseH_sf"/>
</dbReference>
<keyword evidence="5" id="KW-0269">Exonuclease</keyword>
<evidence type="ECO:0000256" key="5">
    <source>
        <dbReference type="ARBA" id="ARBA00022839"/>
    </source>
</evidence>
<reference evidence="9" key="1">
    <citation type="submission" date="2022-01" db="EMBL/GenBank/DDBJ databases">
        <title>Comparative genomics reveals a dynamic genome evolution in the ectomycorrhizal milk-cap (Lactarius) mushrooms.</title>
        <authorList>
            <consortium name="DOE Joint Genome Institute"/>
            <person name="Lebreton A."/>
            <person name="Tang N."/>
            <person name="Kuo A."/>
            <person name="LaButti K."/>
            <person name="Drula E."/>
            <person name="Barry K."/>
            <person name="Clum A."/>
            <person name="Lipzen A."/>
            <person name="Mousain D."/>
            <person name="Ng V."/>
            <person name="Wang R."/>
            <person name="Wang X."/>
            <person name="Dai Y."/>
            <person name="Henrissat B."/>
            <person name="Grigoriev I.V."/>
            <person name="Guerin-Laguette A."/>
            <person name="Yu F."/>
            <person name="Martin F.M."/>
        </authorList>
    </citation>
    <scope>NUCLEOTIDE SEQUENCE</scope>
    <source>
        <strain evidence="9">QP</strain>
    </source>
</reference>